<dbReference type="AlphaFoldDB" id="A0A6B0S4P1"/>
<dbReference type="InterPro" id="IPR013783">
    <property type="entry name" value="Ig-like_fold"/>
</dbReference>
<keyword evidence="13" id="KW-1185">Reference proteome</keyword>
<keyword evidence="4" id="KW-0677">Repeat</keyword>
<evidence type="ECO:0000256" key="1">
    <source>
        <dbReference type="ARBA" id="ARBA00004236"/>
    </source>
</evidence>
<keyword evidence="2" id="KW-1003">Cell membrane</keyword>
<organism evidence="12 13">
    <name type="scientific">Bos mutus</name>
    <name type="common">wild yak</name>
    <dbReference type="NCBI Taxonomy" id="72004"/>
    <lineage>
        <taxon>Eukaryota</taxon>
        <taxon>Metazoa</taxon>
        <taxon>Chordata</taxon>
        <taxon>Craniata</taxon>
        <taxon>Vertebrata</taxon>
        <taxon>Euteleostomi</taxon>
        <taxon>Mammalia</taxon>
        <taxon>Eutheria</taxon>
        <taxon>Laurasiatheria</taxon>
        <taxon>Artiodactyla</taxon>
        <taxon>Ruminantia</taxon>
        <taxon>Pecora</taxon>
        <taxon>Bovidae</taxon>
        <taxon>Bovinae</taxon>
        <taxon>Bos</taxon>
    </lineage>
</organism>
<keyword evidence="3" id="KW-0732">Signal</keyword>
<dbReference type="PANTHER" id="PTHR11481:SF62">
    <property type="entry name" value="FC RECEPTOR-LIKE PROTEIN 6"/>
    <property type="match status" value="1"/>
</dbReference>
<evidence type="ECO:0000256" key="6">
    <source>
        <dbReference type="ARBA" id="ARBA00023157"/>
    </source>
</evidence>
<dbReference type="FunFam" id="2.60.40.10:FF:000357">
    <property type="entry name" value="Fc receptor like 1"/>
    <property type="match status" value="1"/>
</dbReference>
<keyword evidence="6" id="KW-1015">Disulfide bond</keyword>
<comment type="subcellular location">
    <subcellularLocation>
        <location evidence="1">Cell membrane</location>
    </subcellularLocation>
</comment>
<dbReference type="InterPro" id="IPR007110">
    <property type="entry name" value="Ig-like_dom"/>
</dbReference>
<dbReference type="Proteomes" id="UP000322234">
    <property type="component" value="Unassembled WGS sequence"/>
</dbReference>
<dbReference type="Pfam" id="PF13895">
    <property type="entry name" value="Ig_2"/>
    <property type="match status" value="2"/>
</dbReference>
<dbReference type="SMART" id="SM00408">
    <property type="entry name" value="IGc2"/>
    <property type="match status" value="3"/>
</dbReference>
<keyword evidence="8" id="KW-0393">Immunoglobulin domain</keyword>
<feature type="compositionally biased region" description="Acidic residues" evidence="9">
    <location>
        <begin position="38"/>
        <end position="84"/>
    </location>
</feature>
<dbReference type="InterPro" id="IPR036179">
    <property type="entry name" value="Ig-like_dom_sf"/>
</dbReference>
<evidence type="ECO:0000256" key="4">
    <source>
        <dbReference type="ARBA" id="ARBA00022737"/>
    </source>
</evidence>
<dbReference type="PANTHER" id="PTHR11481">
    <property type="entry name" value="IMMUNOGLOBULIN FC RECEPTOR"/>
    <property type="match status" value="1"/>
</dbReference>
<reference evidence="12" key="1">
    <citation type="submission" date="2019-10" db="EMBL/GenBank/DDBJ databases">
        <title>The sequence and de novo assembly of the wild yak genome.</title>
        <authorList>
            <person name="Liu Y."/>
        </authorList>
    </citation>
    <scope>NUCLEOTIDE SEQUENCE [LARGE SCALE GENOMIC DNA]</scope>
    <source>
        <strain evidence="12">WY2019</strain>
    </source>
</reference>
<evidence type="ECO:0000313" key="12">
    <source>
        <dbReference type="EMBL" id="MXQ97478.1"/>
    </source>
</evidence>
<evidence type="ECO:0000256" key="10">
    <source>
        <dbReference type="SAM" id="Phobius"/>
    </source>
</evidence>
<feature type="domain" description="Ig-like" evidence="11">
    <location>
        <begin position="99"/>
        <end position="161"/>
    </location>
</feature>
<keyword evidence="10" id="KW-1133">Transmembrane helix</keyword>
<feature type="transmembrane region" description="Helical" evidence="10">
    <location>
        <begin position="383"/>
        <end position="405"/>
    </location>
</feature>
<keyword evidence="7" id="KW-0325">Glycoprotein</keyword>
<evidence type="ECO:0000256" key="2">
    <source>
        <dbReference type="ARBA" id="ARBA00022475"/>
    </source>
</evidence>
<protein>
    <recommendedName>
        <fullName evidence="11">Ig-like domain-containing protein</fullName>
    </recommendedName>
</protein>
<dbReference type="SMART" id="SM00409">
    <property type="entry name" value="IG"/>
    <property type="match status" value="4"/>
</dbReference>
<evidence type="ECO:0000259" key="11">
    <source>
        <dbReference type="PROSITE" id="PS50835"/>
    </source>
</evidence>
<evidence type="ECO:0000256" key="3">
    <source>
        <dbReference type="ARBA" id="ARBA00022729"/>
    </source>
</evidence>
<evidence type="ECO:0000256" key="8">
    <source>
        <dbReference type="ARBA" id="ARBA00023319"/>
    </source>
</evidence>
<dbReference type="GO" id="GO:0004888">
    <property type="term" value="F:transmembrane signaling receptor activity"/>
    <property type="evidence" value="ECO:0007669"/>
    <property type="project" value="TreeGrafter"/>
</dbReference>
<name>A0A6B0S4P1_9CETA</name>
<keyword evidence="10" id="KW-0812">Transmembrane</keyword>
<dbReference type="Gene3D" id="2.60.40.10">
    <property type="entry name" value="Immunoglobulins"/>
    <property type="match status" value="4"/>
</dbReference>
<dbReference type="PROSITE" id="PS50835">
    <property type="entry name" value="IG_LIKE"/>
    <property type="match status" value="3"/>
</dbReference>
<dbReference type="GO" id="GO:0007166">
    <property type="term" value="P:cell surface receptor signaling pathway"/>
    <property type="evidence" value="ECO:0007669"/>
    <property type="project" value="TreeGrafter"/>
</dbReference>
<dbReference type="EMBL" id="VBQZ03000192">
    <property type="protein sequence ID" value="MXQ97478.1"/>
    <property type="molecule type" value="Genomic_DNA"/>
</dbReference>
<dbReference type="InterPro" id="IPR003599">
    <property type="entry name" value="Ig_sub"/>
</dbReference>
<dbReference type="InterPro" id="IPR003598">
    <property type="entry name" value="Ig_sub2"/>
</dbReference>
<feature type="domain" description="Ig-like" evidence="11">
    <location>
        <begin position="188"/>
        <end position="274"/>
    </location>
</feature>
<dbReference type="FunFam" id="2.60.40.10:FF:000651">
    <property type="entry name" value="Fc receptor like 1"/>
    <property type="match status" value="1"/>
</dbReference>
<dbReference type="InterPro" id="IPR050488">
    <property type="entry name" value="Ig_Fc_receptor"/>
</dbReference>
<evidence type="ECO:0000256" key="5">
    <source>
        <dbReference type="ARBA" id="ARBA00023136"/>
    </source>
</evidence>
<dbReference type="GO" id="GO:0009897">
    <property type="term" value="C:external side of plasma membrane"/>
    <property type="evidence" value="ECO:0007669"/>
    <property type="project" value="TreeGrafter"/>
</dbReference>
<proteinExistence type="predicted"/>
<dbReference type="GO" id="GO:0006955">
    <property type="term" value="P:immune response"/>
    <property type="evidence" value="ECO:0007669"/>
    <property type="project" value="TreeGrafter"/>
</dbReference>
<sequence>MLSLPSSPLTPVCPVDPLPRQAGPHAALDSCAPLRDGDESDGDESDGDESDGGETDRDESDEDESDGGETDRDESDGDESDGGEADGVPCVGKIVWLSPQAQPQLVFEGDILILRCRGRKNAALSHVKFYRDGKFLHFSMENQPLLLGTATANSSGWYNCTGRVKYPRNMDSWDSGTVMVQVQELFLPPVLTALPSHELCEGSPVTLRCQTKLHSQKSASRLLFSFHKEGRTLKNRSFRPELRIPAAKEGDAGLYWCKASSEGGQIQKQSPQLELRVWAPVSRPLLTLRPTSLAVGDEVELLCEVQRGSPPILYSFHLNGDILRNHVAPHGGPASCLFRVTSEQDAGNYSCEAGNRVSRETSEPETLSVDDPQVLSAPTSSNWLVPWLPASLLAMMVIAAALLGYCRPWRKNGPLPPRNLPSAPSEEQHPLYVNALLPMVIASAQVQGQVGGSALLVADHPPGFQVREAIWRSLWPSEELLATFFRGSPETLYHSRFLGRAQLHTNLSLELRPLESGDSGNFSVLLVDKQGRARTQTLQLKVYGESVNAVPPSTNYAIEFPTFE</sequence>
<evidence type="ECO:0000313" key="13">
    <source>
        <dbReference type="Proteomes" id="UP000322234"/>
    </source>
</evidence>
<evidence type="ECO:0000256" key="7">
    <source>
        <dbReference type="ARBA" id="ARBA00023180"/>
    </source>
</evidence>
<gene>
    <name evidence="12" type="ORF">E5288_WYG005358</name>
</gene>
<comment type="caution">
    <text evidence="12">The sequence shown here is derived from an EMBL/GenBank/DDBJ whole genome shotgun (WGS) entry which is preliminary data.</text>
</comment>
<dbReference type="SUPFAM" id="SSF48726">
    <property type="entry name" value="Immunoglobulin"/>
    <property type="match status" value="4"/>
</dbReference>
<keyword evidence="5 10" id="KW-0472">Membrane</keyword>
<accession>A0A6B0S4P1</accession>
<feature type="region of interest" description="Disordered" evidence="9">
    <location>
        <begin position="1"/>
        <end position="85"/>
    </location>
</feature>
<feature type="domain" description="Ig-like" evidence="11">
    <location>
        <begin position="284"/>
        <end position="368"/>
    </location>
</feature>
<evidence type="ECO:0000256" key="9">
    <source>
        <dbReference type="SAM" id="MobiDB-lite"/>
    </source>
</evidence>